<evidence type="ECO:0000256" key="1">
    <source>
        <dbReference type="SAM" id="MobiDB-lite"/>
    </source>
</evidence>
<gene>
    <name evidence="2" type="ORF">FH972_013703</name>
</gene>
<name>A0A5N6RAX5_9ROSI</name>
<keyword evidence="3" id="KW-1185">Reference proteome</keyword>
<dbReference type="Proteomes" id="UP000327013">
    <property type="component" value="Chromosome 5"/>
</dbReference>
<sequence length="322" mass="36160">MSPGPDQSSEDPPTKPCRSLNPSGRAGTGFGLSAEIRPVWLGLNPLGLKTLLFESPSRPETKPKLLQPNKVHYPVQVLTDYIKPKFRILLNATQASTPLRKIMEAFDYAFVLPMGSKSGSSAASLFSPNPNPTIPLNPLFVKSAQPTNFCSATSLFPSNNKPSPEGAPAYSPELCQVDYLIVFHLFLCTHSRTLIIISGNHQSLLVSYLYHFKGNVRMVYKFLRDVWSWGIDYSQFDLSNMKVTLRGMMNVEHMLNKICFAKAFGVRRSKRQLPDRLVEALRLRRNNKCTQRPAKRDLLRLAKKGEDIEELVKALGNMKPKN</sequence>
<evidence type="ECO:0000313" key="2">
    <source>
        <dbReference type="EMBL" id="KAE8056977.1"/>
    </source>
</evidence>
<proteinExistence type="predicted"/>
<reference evidence="2 3" key="1">
    <citation type="submission" date="2019-06" db="EMBL/GenBank/DDBJ databases">
        <title>A chromosomal-level reference genome of Carpinus fangiana (Coryloideae, Betulaceae).</title>
        <authorList>
            <person name="Yang X."/>
            <person name="Wang Z."/>
            <person name="Zhang L."/>
            <person name="Hao G."/>
            <person name="Liu J."/>
            <person name="Yang Y."/>
        </authorList>
    </citation>
    <scope>NUCLEOTIDE SEQUENCE [LARGE SCALE GENOMIC DNA]</scope>
    <source>
        <strain evidence="2">Cfa_2016G</strain>
        <tissue evidence="2">Leaf</tissue>
    </source>
</reference>
<feature type="compositionally biased region" description="Polar residues" evidence="1">
    <location>
        <begin position="1"/>
        <end position="11"/>
    </location>
</feature>
<dbReference type="EMBL" id="CM017325">
    <property type="protein sequence ID" value="KAE8056977.1"/>
    <property type="molecule type" value="Genomic_DNA"/>
</dbReference>
<feature type="region of interest" description="Disordered" evidence="1">
    <location>
        <begin position="1"/>
        <end position="24"/>
    </location>
</feature>
<organism evidence="2 3">
    <name type="scientific">Carpinus fangiana</name>
    <dbReference type="NCBI Taxonomy" id="176857"/>
    <lineage>
        <taxon>Eukaryota</taxon>
        <taxon>Viridiplantae</taxon>
        <taxon>Streptophyta</taxon>
        <taxon>Embryophyta</taxon>
        <taxon>Tracheophyta</taxon>
        <taxon>Spermatophyta</taxon>
        <taxon>Magnoliopsida</taxon>
        <taxon>eudicotyledons</taxon>
        <taxon>Gunneridae</taxon>
        <taxon>Pentapetalae</taxon>
        <taxon>rosids</taxon>
        <taxon>fabids</taxon>
        <taxon>Fagales</taxon>
        <taxon>Betulaceae</taxon>
        <taxon>Carpinus</taxon>
    </lineage>
</organism>
<protein>
    <submittedName>
        <fullName evidence="2">Uncharacterized protein</fullName>
    </submittedName>
</protein>
<accession>A0A5N6RAX5</accession>
<dbReference type="AlphaFoldDB" id="A0A5N6RAX5"/>
<evidence type="ECO:0000313" key="3">
    <source>
        <dbReference type="Proteomes" id="UP000327013"/>
    </source>
</evidence>